<feature type="region of interest" description="Disordered" evidence="1">
    <location>
        <begin position="59"/>
        <end position="105"/>
    </location>
</feature>
<proteinExistence type="predicted"/>
<evidence type="ECO:0000313" key="2">
    <source>
        <dbReference type="EMBL" id="QCO01371.1"/>
    </source>
</evidence>
<evidence type="ECO:0000256" key="1">
    <source>
        <dbReference type="SAM" id="MobiDB-lite"/>
    </source>
</evidence>
<gene>
    <name evidence="2" type="ORF">D3867_04510</name>
</gene>
<dbReference type="Proteomes" id="UP000298596">
    <property type="component" value="Chromosome"/>
</dbReference>
<name>A0A4D8PV70_AZOBR</name>
<protein>
    <submittedName>
        <fullName evidence="2">Uncharacterized protein</fullName>
    </submittedName>
</protein>
<sequence>MKIDHDVLLFATRLVEELGESAIRISRVRLVELTAANNLRAAAFWRDVMHTSERLLAERSPAVAPPHTSPPMAPPCRRIRPPSEPLRRHHAKQKARRFPAGPLHDIMSLKDNESYGRIT</sequence>
<feature type="compositionally biased region" description="Basic residues" evidence="1">
    <location>
        <begin position="87"/>
        <end position="97"/>
    </location>
</feature>
<organism evidence="2 3">
    <name type="scientific">Azospirillum brasilense</name>
    <dbReference type="NCBI Taxonomy" id="192"/>
    <lineage>
        <taxon>Bacteria</taxon>
        <taxon>Pseudomonadati</taxon>
        <taxon>Pseudomonadota</taxon>
        <taxon>Alphaproteobacteria</taxon>
        <taxon>Rhodospirillales</taxon>
        <taxon>Azospirillaceae</taxon>
        <taxon>Azospirillum</taxon>
    </lineage>
</organism>
<feature type="compositionally biased region" description="Pro residues" evidence="1">
    <location>
        <begin position="63"/>
        <end position="74"/>
    </location>
</feature>
<evidence type="ECO:0000313" key="3">
    <source>
        <dbReference type="Proteomes" id="UP000298596"/>
    </source>
</evidence>
<dbReference type="EMBL" id="CP032330">
    <property type="protein sequence ID" value="QCO01371.1"/>
    <property type="molecule type" value="Genomic_DNA"/>
</dbReference>
<reference evidence="2 3" key="1">
    <citation type="submission" date="2018-09" db="EMBL/GenBank/DDBJ databases">
        <title>Whole genome based analysis of evolution and adaptive divergence in Indian and Brazilian strains of Azospirillum brasilense.</title>
        <authorList>
            <person name="Singh C."/>
            <person name="Tripathi A.K."/>
        </authorList>
    </citation>
    <scope>NUCLEOTIDE SEQUENCE [LARGE SCALE GENOMIC DNA]</scope>
    <source>
        <strain evidence="2 3">MTCC4036</strain>
    </source>
</reference>
<accession>A0A4D8PV70</accession>
<dbReference type="AlphaFoldDB" id="A0A4D8PV70"/>